<dbReference type="InParanoid" id="D6TS57"/>
<evidence type="ECO:0000256" key="2">
    <source>
        <dbReference type="ARBA" id="ARBA00022692"/>
    </source>
</evidence>
<evidence type="ECO:0000256" key="3">
    <source>
        <dbReference type="ARBA" id="ARBA00022989"/>
    </source>
</evidence>
<feature type="region of interest" description="Disordered" evidence="5">
    <location>
        <begin position="1"/>
        <end position="25"/>
    </location>
</feature>
<name>D6TS57_KTERA</name>
<dbReference type="InterPro" id="IPR011701">
    <property type="entry name" value="MFS"/>
</dbReference>
<keyword evidence="4 6" id="KW-0472">Membrane</keyword>
<comment type="subcellular location">
    <subcellularLocation>
        <location evidence="1">Cell membrane</location>
        <topology evidence="1">Multi-pass membrane protein</topology>
    </subcellularLocation>
</comment>
<dbReference type="Proteomes" id="UP000004508">
    <property type="component" value="Unassembled WGS sequence"/>
</dbReference>
<dbReference type="GO" id="GO:0022857">
    <property type="term" value="F:transmembrane transporter activity"/>
    <property type="evidence" value="ECO:0007669"/>
    <property type="project" value="InterPro"/>
</dbReference>
<evidence type="ECO:0000256" key="4">
    <source>
        <dbReference type="ARBA" id="ARBA00023136"/>
    </source>
</evidence>
<protein>
    <submittedName>
        <fullName evidence="8">Major facilitator superfamily MFS_1</fullName>
    </submittedName>
</protein>
<feature type="transmembrane region" description="Helical" evidence="6">
    <location>
        <begin position="319"/>
        <end position="342"/>
    </location>
</feature>
<sequence>MKSKTSVGDVASPQGETTEPVQTAKQSSFLRQPRAVWAIAFASVVSFMGLGLVDPILPAISQQLHATPAQVELLFTSYLLVTGIAMLITGAVSSWIGQKWTLLSGLALIIIFSVAAGSSSTINEIVGFRAGWGLGNALFISTALAVIVAVASGGAARAIILYEAALGLGISVGPLLGGALGSVSWRNPFYGVGILMLIALIAIIVLLPSMPRPEKRISILAPIRALRHRGLLTMGLTAFFYNFGFFTLLGYAPFPLRLDAHGLGLVYFGWGVLLAITSVFVAPRLSKRIGTLRSMYIVLALFAIDLLMMGFGVSSQTTLIVAVLLAGIFLGINNTLVTTAVMEVAPVERSVASAAYSFVRFIGGAIAPWLAGILAEWFAPQVPFYVGAGAVVISILVLFSGRAVMRHL</sequence>
<accession>D6TS57</accession>
<feature type="domain" description="Major facilitator superfamily (MFS) profile" evidence="7">
    <location>
        <begin position="35"/>
        <end position="406"/>
    </location>
</feature>
<feature type="transmembrane region" description="Helical" evidence="6">
    <location>
        <begin position="35"/>
        <end position="53"/>
    </location>
</feature>
<feature type="transmembrane region" description="Helical" evidence="6">
    <location>
        <begin position="294"/>
        <end position="313"/>
    </location>
</feature>
<feature type="compositionally biased region" description="Polar residues" evidence="5">
    <location>
        <begin position="14"/>
        <end position="25"/>
    </location>
</feature>
<evidence type="ECO:0000259" key="7">
    <source>
        <dbReference type="PROSITE" id="PS50850"/>
    </source>
</evidence>
<dbReference type="Gene3D" id="1.20.1250.20">
    <property type="entry name" value="MFS general substrate transporter like domains"/>
    <property type="match status" value="1"/>
</dbReference>
<feature type="transmembrane region" description="Helical" evidence="6">
    <location>
        <begin position="73"/>
        <end position="93"/>
    </location>
</feature>
<dbReference type="FunCoup" id="D6TS57">
    <property type="interactions" value="95"/>
</dbReference>
<dbReference type="InterPro" id="IPR001958">
    <property type="entry name" value="Tet-R_TetA/multi-R_MdtG-like"/>
</dbReference>
<dbReference type="EMBL" id="ADVG01000002">
    <property type="protein sequence ID" value="EFH86130.1"/>
    <property type="molecule type" value="Genomic_DNA"/>
</dbReference>
<feature type="transmembrane region" description="Helical" evidence="6">
    <location>
        <begin position="189"/>
        <end position="210"/>
    </location>
</feature>
<gene>
    <name evidence="8" type="ORF">Krac_7407</name>
</gene>
<keyword evidence="2 6" id="KW-0812">Transmembrane</keyword>
<feature type="transmembrane region" description="Helical" evidence="6">
    <location>
        <begin position="159"/>
        <end position="183"/>
    </location>
</feature>
<keyword evidence="9" id="KW-1185">Reference proteome</keyword>
<dbReference type="RefSeq" id="WP_007910165.1">
    <property type="nucleotide sequence ID" value="NZ_ADVG01000002.1"/>
</dbReference>
<evidence type="ECO:0000256" key="5">
    <source>
        <dbReference type="SAM" id="MobiDB-lite"/>
    </source>
</evidence>
<feature type="transmembrane region" description="Helical" evidence="6">
    <location>
        <begin position="354"/>
        <end position="378"/>
    </location>
</feature>
<evidence type="ECO:0000256" key="6">
    <source>
        <dbReference type="SAM" id="Phobius"/>
    </source>
</evidence>
<dbReference type="InterPro" id="IPR036259">
    <property type="entry name" value="MFS_trans_sf"/>
</dbReference>
<dbReference type="CDD" id="cd17474">
    <property type="entry name" value="MFS_YfmO_like"/>
    <property type="match status" value="1"/>
</dbReference>
<dbReference type="OrthoDB" id="66811at2"/>
<feature type="transmembrane region" description="Helical" evidence="6">
    <location>
        <begin position="130"/>
        <end position="152"/>
    </location>
</feature>
<dbReference type="PRINTS" id="PR01035">
    <property type="entry name" value="TCRTETA"/>
</dbReference>
<reference evidence="8 9" key="1">
    <citation type="journal article" date="2011" name="Stand. Genomic Sci.">
        <title>Non-contiguous finished genome sequence and contextual data of the filamentous soil bacterium Ktedonobacter racemifer type strain (SOSP1-21).</title>
        <authorList>
            <person name="Chang Y.J."/>
            <person name="Land M."/>
            <person name="Hauser L."/>
            <person name="Chertkov O."/>
            <person name="Del Rio T.G."/>
            <person name="Nolan M."/>
            <person name="Copeland A."/>
            <person name="Tice H."/>
            <person name="Cheng J.F."/>
            <person name="Lucas S."/>
            <person name="Han C."/>
            <person name="Goodwin L."/>
            <person name="Pitluck S."/>
            <person name="Ivanova N."/>
            <person name="Ovchinikova G."/>
            <person name="Pati A."/>
            <person name="Chen A."/>
            <person name="Palaniappan K."/>
            <person name="Mavromatis K."/>
            <person name="Liolios K."/>
            <person name="Brettin T."/>
            <person name="Fiebig A."/>
            <person name="Rohde M."/>
            <person name="Abt B."/>
            <person name="Goker M."/>
            <person name="Detter J.C."/>
            <person name="Woyke T."/>
            <person name="Bristow J."/>
            <person name="Eisen J.A."/>
            <person name="Markowitz V."/>
            <person name="Hugenholtz P."/>
            <person name="Kyrpides N.C."/>
            <person name="Klenk H.P."/>
            <person name="Lapidus A."/>
        </authorList>
    </citation>
    <scope>NUCLEOTIDE SEQUENCE [LARGE SCALE GENOMIC DNA]</scope>
    <source>
        <strain evidence="9">DSM 44963</strain>
    </source>
</reference>
<feature type="transmembrane region" description="Helical" evidence="6">
    <location>
        <begin position="231"/>
        <end position="252"/>
    </location>
</feature>
<dbReference type="PANTHER" id="PTHR43683:SF1">
    <property type="entry name" value="MULTIDRUG EFFLUX PROTEIN YFMO"/>
    <property type="match status" value="1"/>
</dbReference>
<proteinExistence type="predicted"/>
<feature type="transmembrane region" description="Helical" evidence="6">
    <location>
        <begin position="384"/>
        <end position="405"/>
    </location>
</feature>
<dbReference type="eggNOG" id="COG2814">
    <property type="taxonomic scope" value="Bacteria"/>
</dbReference>
<evidence type="ECO:0000313" key="8">
    <source>
        <dbReference type="EMBL" id="EFH86130.1"/>
    </source>
</evidence>
<dbReference type="AlphaFoldDB" id="D6TS57"/>
<organism evidence="8 9">
    <name type="scientific">Ktedonobacter racemifer DSM 44963</name>
    <dbReference type="NCBI Taxonomy" id="485913"/>
    <lineage>
        <taxon>Bacteria</taxon>
        <taxon>Bacillati</taxon>
        <taxon>Chloroflexota</taxon>
        <taxon>Ktedonobacteria</taxon>
        <taxon>Ktedonobacterales</taxon>
        <taxon>Ktedonobacteraceae</taxon>
        <taxon>Ktedonobacter</taxon>
    </lineage>
</organism>
<dbReference type="STRING" id="485913.Krac_7407"/>
<dbReference type="PROSITE" id="PS50850">
    <property type="entry name" value="MFS"/>
    <property type="match status" value="1"/>
</dbReference>
<comment type="caution">
    <text evidence="8">The sequence shown here is derived from an EMBL/GenBank/DDBJ whole genome shotgun (WGS) entry which is preliminary data.</text>
</comment>
<dbReference type="SUPFAM" id="SSF103473">
    <property type="entry name" value="MFS general substrate transporter"/>
    <property type="match status" value="1"/>
</dbReference>
<keyword evidence="3 6" id="KW-1133">Transmembrane helix</keyword>
<evidence type="ECO:0000313" key="9">
    <source>
        <dbReference type="Proteomes" id="UP000004508"/>
    </source>
</evidence>
<dbReference type="PANTHER" id="PTHR43683">
    <property type="entry name" value="MULTIDRUG EFFLUX PROTEIN YFMO"/>
    <property type="match status" value="1"/>
</dbReference>
<dbReference type="Pfam" id="PF07690">
    <property type="entry name" value="MFS_1"/>
    <property type="match status" value="1"/>
</dbReference>
<evidence type="ECO:0000256" key="1">
    <source>
        <dbReference type="ARBA" id="ARBA00004651"/>
    </source>
</evidence>
<dbReference type="GO" id="GO:0005886">
    <property type="term" value="C:plasma membrane"/>
    <property type="evidence" value="ECO:0007669"/>
    <property type="project" value="UniProtKB-SubCell"/>
</dbReference>
<feature type="transmembrane region" description="Helical" evidence="6">
    <location>
        <begin position="100"/>
        <end position="118"/>
    </location>
</feature>
<dbReference type="InterPro" id="IPR020846">
    <property type="entry name" value="MFS_dom"/>
</dbReference>
<feature type="transmembrane region" description="Helical" evidence="6">
    <location>
        <begin position="264"/>
        <end position="282"/>
    </location>
</feature>
<dbReference type="InterPro" id="IPR053200">
    <property type="entry name" value="YfmO-like"/>
</dbReference>